<keyword evidence="6" id="KW-1185">Reference proteome</keyword>
<evidence type="ECO:0000313" key="5">
    <source>
        <dbReference type="EMBL" id="MFD2555255.1"/>
    </source>
</evidence>
<keyword evidence="3" id="KW-0804">Transcription</keyword>
<dbReference type="InterPro" id="IPR009057">
    <property type="entry name" value="Homeodomain-like_sf"/>
</dbReference>
<dbReference type="PANTHER" id="PTHR43280:SF32">
    <property type="entry name" value="TRANSCRIPTIONAL REGULATORY PROTEIN"/>
    <property type="match status" value="1"/>
</dbReference>
<dbReference type="RefSeq" id="WP_246512493.1">
    <property type="nucleotide sequence ID" value="NZ_JAEQMU010000001.1"/>
</dbReference>
<dbReference type="SMART" id="SM00342">
    <property type="entry name" value="HTH_ARAC"/>
    <property type="match status" value="1"/>
</dbReference>
<evidence type="ECO:0000259" key="4">
    <source>
        <dbReference type="PROSITE" id="PS01124"/>
    </source>
</evidence>
<evidence type="ECO:0000256" key="2">
    <source>
        <dbReference type="ARBA" id="ARBA00023125"/>
    </source>
</evidence>
<organism evidence="5 6">
    <name type="scientific">Sphingobacterium tabacisoli</name>
    <dbReference type="NCBI Taxonomy" id="2044855"/>
    <lineage>
        <taxon>Bacteria</taxon>
        <taxon>Pseudomonadati</taxon>
        <taxon>Bacteroidota</taxon>
        <taxon>Sphingobacteriia</taxon>
        <taxon>Sphingobacteriales</taxon>
        <taxon>Sphingobacteriaceae</taxon>
        <taxon>Sphingobacterium</taxon>
    </lineage>
</organism>
<proteinExistence type="predicted"/>
<sequence>MTKSIPRPDEITSRFLEELDKHLQEIVSGQTDIYYEIHDLAEILHIHPTHLSNTIKQTTGKSPCDICHEKTITVAKKLLENTELTISEVAFKLTYEHTNFTKYFKKHTGKTPSAYRKSRTV</sequence>
<accession>A0ABW5L3Z8</accession>
<name>A0ABW5L3Z8_9SPHI</name>
<dbReference type="SUPFAM" id="SSF46689">
    <property type="entry name" value="Homeodomain-like"/>
    <property type="match status" value="1"/>
</dbReference>
<evidence type="ECO:0000256" key="1">
    <source>
        <dbReference type="ARBA" id="ARBA00023015"/>
    </source>
</evidence>
<keyword evidence="1" id="KW-0805">Transcription regulation</keyword>
<dbReference type="EMBL" id="JBHULD010000014">
    <property type="protein sequence ID" value="MFD2555255.1"/>
    <property type="molecule type" value="Genomic_DNA"/>
</dbReference>
<evidence type="ECO:0000256" key="3">
    <source>
        <dbReference type="ARBA" id="ARBA00023163"/>
    </source>
</evidence>
<comment type="caution">
    <text evidence="5">The sequence shown here is derived from an EMBL/GenBank/DDBJ whole genome shotgun (WGS) entry which is preliminary data.</text>
</comment>
<gene>
    <name evidence="5" type="ORF">ACFSQW_12685</name>
</gene>
<feature type="domain" description="HTH araC/xylS-type" evidence="4">
    <location>
        <begin position="13"/>
        <end position="118"/>
    </location>
</feature>
<dbReference type="PROSITE" id="PS01124">
    <property type="entry name" value="HTH_ARAC_FAMILY_2"/>
    <property type="match status" value="1"/>
</dbReference>
<reference evidence="6" key="1">
    <citation type="journal article" date="2019" name="Int. J. Syst. Evol. Microbiol.">
        <title>The Global Catalogue of Microorganisms (GCM) 10K type strain sequencing project: providing services to taxonomists for standard genome sequencing and annotation.</title>
        <authorList>
            <consortium name="The Broad Institute Genomics Platform"/>
            <consortium name="The Broad Institute Genome Sequencing Center for Infectious Disease"/>
            <person name="Wu L."/>
            <person name="Ma J."/>
        </authorList>
    </citation>
    <scope>NUCLEOTIDE SEQUENCE [LARGE SCALE GENOMIC DNA]</scope>
    <source>
        <strain evidence="6">KCTC 52298</strain>
    </source>
</reference>
<dbReference type="InterPro" id="IPR018060">
    <property type="entry name" value="HTH_AraC"/>
</dbReference>
<dbReference type="Pfam" id="PF12833">
    <property type="entry name" value="HTH_18"/>
    <property type="match status" value="1"/>
</dbReference>
<dbReference type="Gene3D" id="1.10.10.60">
    <property type="entry name" value="Homeodomain-like"/>
    <property type="match status" value="2"/>
</dbReference>
<dbReference type="PANTHER" id="PTHR43280">
    <property type="entry name" value="ARAC-FAMILY TRANSCRIPTIONAL REGULATOR"/>
    <property type="match status" value="1"/>
</dbReference>
<evidence type="ECO:0000313" key="6">
    <source>
        <dbReference type="Proteomes" id="UP001597440"/>
    </source>
</evidence>
<dbReference type="Proteomes" id="UP001597440">
    <property type="component" value="Unassembled WGS sequence"/>
</dbReference>
<keyword evidence="2" id="KW-0238">DNA-binding</keyword>
<protein>
    <submittedName>
        <fullName evidence="5">Helix-turn-helix domain-containing protein</fullName>
    </submittedName>
</protein>